<dbReference type="EMBL" id="JAHKKG010000010">
    <property type="protein sequence ID" value="MBU2667827.1"/>
    <property type="molecule type" value="Genomic_DNA"/>
</dbReference>
<evidence type="ECO:0000313" key="2">
    <source>
        <dbReference type="EMBL" id="MBU2667827.1"/>
    </source>
</evidence>
<name>A0ABS5YWK9_9ACTN</name>
<comment type="caution">
    <text evidence="2">The sequence shown here is derived from an EMBL/GenBank/DDBJ whole genome shotgun (WGS) entry which is preliminary data.</text>
</comment>
<dbReference type="SUPFAM" id="SSF69318">
    <property type="entry name" value="Integrin alpha N-terminal domain"/>
    <property type="match status" value="1"/>
</dbReference>
<evidence type="ECO:0000313" key="3">
    <source>
        <dbReference type="Proteomes" id="UP001519654"/>
    </source>
</evidence>
<gene>
    <name evidence="2" type="ORF">KOI35_30380</name>
</gene>
<protein>
    <submittedName>
        <fullName evidence="2">Uncharacterized protein</fullName>
    </submittedName>
</protein>
<dbReference type="InterPro" id="IPR028994">
    <property type="entry name" value="Integrin_alpha_N"/>
</dbReference>
<dbReference type="Proteomes" id="UP001519654">
    <property type="component" value="Unassembled WGS sequence"/>
</dbReference>
<proteinExistence type="predicted"/>
<keyword evidence="3" id="KW-1185">Reference proteome</keyword>
<accession>A0ABS5YWK9</accession>
<evidence type="ECO:0000256" key="1">
    <source>
        <dbReference type="SAM" id="SignalP"/>
    </source>
</evidence>
<feature type="chain" id="PRO_5046229236" evidence="1">
    <location>
        <begin position="28"/>
        <end position="397"/>
    </location>
</feature>
<organism evidence="2 3">
    <name type="scientific">Paractinoplanes bogorensis</name>
    <dbReference type="NCBI Taxonomy" id="1610840"/>
    <lineage>
        <taxon>Bacteria</taxon>
        <taxon>Bacillati</taxon>
        <taxon>Actinomycetota</taxon>
        <taxon>Actinomycetes</taxon>
        <taxon>Micromonosporales</taxon>
        <taxon>Micromonosporaceae</taxon>
        <taxon>Paractinoplanes</taxon>
    </lineage>
</organism>
<feature type="signal peptide" evidence="1">
    <location>
        <begin position="1"/>
        <end position="27"/>
    </location>
</feature>
<dbReference type="RefSeq" id="WP_215792095.1">
    <property type="nucleotide sequence ID" value="NZ_JAHKKG010000010.1"/>
</dbReference>
<keyword evidence="1" id="KW-0732">Signal</keyword>
<sequence length="397" mass="41574">MKSVLRWSIPAAALLLGPAVVASPAVAASAAPTITQLTAAPVVGQTAKFKFTAPSGSQPVEYRWMLNGGTLLGTVPATNGTATAKILAVSFATSLRVYAKNADGTFSDDADIVFTADTPAPYADQDLNGDDRPDLAVVLADKLLEADGKGTGGKVRVPAADLGPKVIGSYTGQQVITGKFSGGPFEDYLLYDPVNGNASGFRGLGRADQDNPGRLAKGELSLIQHFDDIDGNAPIQLVNAYESRGVELTIPDLMGVVGGRLSYYVSYDAVFGAYDYPVDTGVHTPDGGTDWQNWKLSSKLLPTGTAISLWNPATGALYLWTGVTYVDGQLAFTQYHLAADFLTGALDTTLRLTDFNADGVPDLWGVSPDGLATAYQVSHLSSTGLAKLKAKAPQPLI</sequence>
<reference evidence="2 3" key="1">
    <citation type="submission" date="2021-06" db="EMBL/GenBank/DDBJ databases">
        <title>Actinoplanes lichenicola sp. nov., and Actinoplanes ovalisporus sp. nov., isolated from lichen in Thailand.</title>
        <authorList>
            <person name="Saeng-In P."/>
            <person name="Kanchanasin P."/>
            <person name="Yuki M."/>
            <person name="Kudo T."/>
            <person name="Ohkuma M."/>
            <person name="Phongsopitanun W."/>
            <person name="Tanasupawat S."/>
        </authorList>
    </citation>
    <scope>NUCLEOTIDE SEQUENCE [LARGE SCALE GENOMIC DNA]</scope>
    <source>
        <strain evidence="2 3">NBRC 110975</strain>
    </source>
</reference>